<feature type="non-terminal residue" evidence="1">
    <location>
        <position position="1"/>
    </location>
</feature>
<feature type="non-terminal residue" evidence="1">
    <location>
        <position position="207"/>
    </location>
</feature>
<comment type="caution">
    <text evidence="1">The sequence shown here is derived from an EMBL/GenBank/DDBJ whole genome shotgun (WGS) entry which is preliminary data.</text>
</comment>
<accession>A0A9N9JTC9</accession>
<dbReference type="OrthoDB" id="2422163at2759"/>
<dbReference type="Proteomes" id="UP000789405">
    <property type="component" value="Unassembled WGS sequence"/>
</dbReference>
<gene>
    <name evidence="1" type="ORF">DERYTH_LOCUS22204</name>
</gene>
<reference evidence="1" key="1">
    <citation type="submission" date="2021-06" db="EMBL/GenBank/DDBJ databases">
        <authorList>
            <person name="Kallberg Y."/>
            <person name="Tangrot J."/>
            <person name="Rosling A."/>
        </authorList>
    </citation>
    <scope>NUCLEOTIDE SEQUENCE</scope>
    <source>
        <strain evidence="1">MA453B</strain>
    </source>
</reference>
<dbReference type="AlphaFoldDB" id="A0A9N9JTC9"/>
<evidence type="ECO:0000313" key="2">
    <source>
        <dbReference type="Proteomes" id="UP000789405"/>
    </source>
</evidence>
<protein>
    <submittedName>
        <fullName evidence="1">25150_t:CDS:1</fullName>
    </submittedName>
</protein>
<sequence>SRSRSRDKPSQNISSICYSYNTKYLSINDLPYNLRVVIRHQVFWIIKRMPAQSQLKLDQIFSSQKDLVNNTIVSTVMSTLDLEMFPVSEAIMYDMIHHCHKHKHEEHLFKQQPIKRTNRSKTIEHLRAINDLLVRLFRNRELRPIKNSNRYHLPEVSKTDEENPSGKKKVVTKDLRWRSTTDTVGYYEKELSKPFLAPNWLVSGYEG</sequence>
<proteinExistence type="predicted"/>
<dbReference type="EMBL" id="CAJVPY010030174">
    <property type="protein sequence ID" value="CAG8795095.1"/>
    <property type="molecule type" value="Genomic_DNA"/>
</dbReference>
<name>A0A9N9JTC9_9GLOM</name>
<keyword evidence="2" id="KW-1185">Reference proteome</keyword>
<organism evidence="1 2">
    <name type="scientific">Dentiscutata erythropus</name>
    <dbReference type="NCBI Taxonomy" id="1348616"/>
    <lineage>
        <taxon>Eukaryota</taxon>
        <taxon>Fungi</taxon>
        <taxon>Fungi incertae sedis</taxon>
        <taxon>Mucoromycota</taxon>
        <taxon>Glomeromycotina</taxon>
        <taxon>Glomeromycetes</taxon>
        <taxon>Diversisporales</taxon>
        <taxon>Gigasporaceae</taxon>
        <taxon>Dentiscutata</taxon>
    </lineage>
</organism>
<evidence type="ECO:0000313" key="1">
    <source>
        <dbReference type="EMBL" id="CAG8795095.1"/>
    </source>
</evidence>